<gene>
    <name evidence="2" type="ORF">HINF_LOCUS19281</name>
    <name evidence="1" type="ORF">HINF_LOCUS45222</name>
</gene>
<accession>A0AA86QJM1</accession>
<dbReference type="AlphaFoldDB" id="A0AA86QJM1"/>
<reference evidence="1" key="1">
    <citation type="submission" date="2023-06" db="EMBL/GenBank/DDBJ databases">
        <authorList>
            <person name="Kurt Z."/>
        </authorList>
    </citation>
    <scope>NUCLEOTIDE SEQUENCE</scope>
</reference>
<comment type="caution">
    <text evidence="1">The sequence shown here is derived from an EMBL/GenBank/DDBJ whole genome shotgun (WGS) entry which is preliminary data.</text>
</comment>
<sequence>MPFVIIENGQHLEISWSEDENAQNIDANVLNEYYDYIAVDGQDNIEFTDYQILIRTQSLGITGCTVDLSKIAGHIKYVSFNKCKCINSFSEVMCIKELHIYDVQLQVTQLTQLNVDQIFVKISDEAKFDYYNCCQLQGKLNSLTLINQKVDLNLLQGSWNSVHFENCEFIGQVNNNKFNRLSCMNHIGFFHLHYILLIFYRNQADQFKPQAILIIS</sequence>
<keyword evidence="3" id="KW-1185">Reference proteome</keyword>
<proteinExistence type="predicted"/>
<protein>
    <submittedName>
        <fullName evidence="2">Hypothetical_protein</fullName>
    </submittedName>
</protein>
<dbReference type="EMBL" id="CAXDID020000050">
    <property type="protein sequence ID" value="CAL6005252.1"/>
    <property type="molecule type" value="Genomic_DNA"/>
</dbReference>
<evidence type="ECO:0000313" key="2">
    <source>
        <dbReference type="EMBL" id="CAL6005252.1"/>
    </source>
</evidence>
<dbReference type="EMBL" id="CATOUU010000889">
    <property type="protein sequence ID" value="CAI9957577.1"/>
    <property type="molecule type" value="Genomic_DNA"/>
</dbReference>
<dbReference type="Proteomes" id="UP001642409">
    <property type="component" value="Unassembled WGS sequence"/>
</dbReference>
<name>A0AA86QJM1_9EUKA</name>
<evidence type="ECO:0000313" key="3">
    <source>
        <dbReference type="Proteomes" id="UP001642409"/>
    </source>
</evidence>
<evidence type="ECO:0000313" key="1">
    <source>
        <dbReference type="EMBL" id="CAI9957577.1"/>
    </source>
</evidence>
<reference evidence="2 3" key="2">
    <citation type="submission" date="2024-07" db="EMBL/GenBank/DDBJ databases">
        <authorList>
            <person name="Akdeniz Z."/>
        </authorList>
    </citation>
    <scope>NUCLEOTIDE SEQUENCE [LARGE SCALE GENOMIC DNA]</scope>
</reference>
<organism evidence="1">
    <name type="scientific">Hexamita inflata</name>
    <dbReference type="NCBI Taxonomy" id="28002"/>
    <lineage>
        <taxon>Eukaryota</taxon>
        <taxon>Metamonada</taxon>
        <taxon>Diplomonadida</taxon>
        <taxon>Hexamitidae</taxon>
        <taxon>Hexamitinae</taxon>
        <taxon>Hexamita</taxon>
    </lineage>
</organism>